<feature type="non-terminal residue" evidence="2">
    <location>
        <position position="150"/>
    </location>
</feature>
<accession>X0ZN56</accession>
<reference evidence="2" key="1">
    <citation type="journal article" date="2014" name="Front. Microbiol.">
        <title>High frequency of phylogenetically diverse reductive dehalogenase-homologous genes in deep subseafloor sedimentary metagenomes.</title>
        <authorList>
            <person name="Kawai M."/>
            <person name="Futagami T."/>
            <person name="Toyoda A."/>
            <person name="Takaki Y."/>
            <person name="Nishi S."/>
            <person name="Hori S."/>
            <person name="Arai W."/>
            <person name="Tsubouchi T."/>
            <person name="Morono Y."/>
            <person name="Uchiyama I."/>
            <person name="Ito T."/>
            <person name="Fujiyama A."/>
            <person name="Inagaki F."/>
            <person name="Takami H."/>
        </authorList>
    </citation>
    <scope>NUCLEOTIDE SEQUENCE</scope>
    <source>
        <strain evidence="2">Expedition CK06-06</strain>
    </source>
</reference>
<dbReference type="AlphaFoldDB" id="X0ZN56"/>
<keyword evidence="1" id="KW-1133">Transmembrane helix</keyword>
<feature type="transmembrane region" description="Helical" evidence="1">
    <location>
        <begin position="97"/>
        <end position="116"/>
    </location>
</feature>
<evidence type="ECO:0000256" key="1">
    <source>
        <dbReference type="SAM" id="Phobius"/>
    </source>
</evidence>
<keyword evidence="1" id="KW-0812">Transmembrane</keyword>
<evidence type="ECO:0000313" key="2">
    <source>
        <dbReference type="EMBL" id="GAG59472.1"/>
    </source>
</evidence>
<name>X0ZN56_9ZZZZ</name>
<keyword evidence="1" id="KW-0472">Membrane</keyword>
<feature type="transmembrane region" description="Helical" evidence="1">
    <location>
        <begin position="128"/>
        <end position="147"/>
    </location>
</feature>
<protein>
    <recommendedName>
        <fullName evidence="3">Membrane protein 6-pyruvoyl-tetrahydropterin synthase-related domain-containing protein</fullName>
    </recommendedName>
</protein>
<sequence length="150" mass="16857">MSLRGPALKKILVILGLFVLTLLYFHDVLTGKLLLAERDLTTFFYPFRSIWVETVRQGHFPFWNPYIKCGVPLFATTQPGVLYPLSLPYLFLPLDLAFNWTIVFHFFLAGAFTYGLMRELGASIQAALAGALALLFGGYLISVHNVLNTL</sequence>
<dbReference type="EMBL" id="BART01002301">
    <property type="protein sequence ID" value="GAG59472.1"/>
    <property type="molecule type" value="Genomic_DNA"/>
</dbReference>
<organism evidence="2">
    <name type="scientific">marine sediment metagenome</name>
    <dbReference type="NCBI Taxonomy" id="412755"/>
    <lineage>
        <taxon>unclassified sequences</taxon>
        <taxon>metagenomes</taxon>
        <taxon>ecological metagenomes</taxon>
    </lineage>
</organism>
<gene>
    <name evidence="2" type="ORF">S01H4_07140</name>
</gene>
<comment type="caution">
    <text evidence="2">The sequence shown here is derived from an EMBL/GenBank/DDBJ whole genome shotgun (WGS) entry which is preliminary data.</text>
</comment>
<proteinExistence type="predicted"/>
<feature type="transmembrane region" description="Helical" evidence="1">
    <location>
        <begin position="7"/>
        <end position="25"/>
    </location>
</feature>
<evidence type="ECO:0008006" key="3">
    <source>
        <dbReference type="Google" id="ProtNLM"/>
    </source>
</evidence>